<feature type="compositionally biased region" description="Basic and acidic residues" evidence="2">
    <location>
        <begin position="535"/>
        <end position="559"/>
    </location>
</feature>
<keyword evidence="1" id="KW-0175">Coiled coil</keyword>
<feature type="region of interest" description="Disordered" evidence="2">
    <location>
        <begin position="292"/>
        <end position="437"/>
    </location>
</feature>
<feature type="compositionally biased region" description="Low complexity" evidence="2">
    <location>
        <begin position="1159"/>
        <end position="1173"/>
    </location>
</feature>
<organism evidence="3 4">
    <name type="scientific">Dioscorea cayennensis subsp. rotundata</name>
    <name type="common">White Guinea yam</name>
    <name type="synonym">Dioscorea rotundata</name>
    <dbReference type="NCBI Taxonomy" id="55577"/>
    <lineage>
        <taxon>Eukaryota</taxon>
        <taxon>Viridiplantae</taxon>
        <taxon>Streptophyta</taxon>
        <taxon>Embryophyta</taxon>
        <taxon>Tracheophyta</taxon>
        <taxon>Spermatophyta</taxon>
        <taxon>Magnoliopsida</taxon>
        <taxon>Liliopsida</taxon>
        <taxon>Dioscoreales</taxon>
        <taxon>Dioscoreaceae</taxon>
        <taxon>Dioscorea</taxon>
    </lineage>
</organism>
<feature type="region of interest" description="Disordered" evidence="2">
    <location>
        <begin position="622"/>
        <end position="656"/>
    </location>
</feature>
<feature type="region of interest" description="Disordered" evidence="2">
    <location>
        <begin position="455"/>
        <end position="495"/>
    </location>
</feature>
<feature type="compositionally biased region" description="Polar residues" evidence="2">
    <location>
        <begin position="1084"/>
        <end position="1097"/>
    </location>
</feature>
<feature type="compositionally biased region" description="Basic and acidic residues" evidence="2">
    <location>
        <begin position="363"/>
        <end position="377"/>
    </location>
</feature>
<dbReference type="PANTHER" id="PTHR31115:SF3">
    <property type="entry name" value="EXPRESSED PROTEIN"/>
    <property type="match status" value="1"/>
</dbReference>
<dbReference type="RefSeq" id="XP_039144388.1">
    <property type="nucleotide sequence ID" value="XM_039288454.1"/>
</dbReference>
<feature type="compositionally biased region" description="Polar residues" evidence="2">
    <location>
        <begin position="1117"/>
        <end position="1130"/>
    </location>
</feature>
<dbReference type="Proteomes" id="UP001515500">
    <property type="component" value="Chromosome 18"/>
</dbReference>
<proteinExistence type="predicted"/>
<feature type="region of interest" description="Disordered" evidence="2">
    <location>
        <begin position="738"/>
        <end position="765"/>
    </location>
</feature>
<dbReference type="PANTHER" id="PTHR31115">
    <property type="entry name" value="OS05G0107300 PROTEIN"/>
    <property type="match status" value="1"/>
</dbReference>
<name>A0AB40CYX2_DIOCR</name>
<accession>A0AB40CYX2</accession>
<evidence type="ECO:0000256" key="1">
    <source>
        <dbReference type="SAM" id="Coils"/>
    </source>
</evidence>
<feature type="compositionally biased region" description="Basic and acidic residues" evidence="2">
    <location>
        <begin position="1178"/>
        <end position="1192"/>
    </location>
</feature>
<dbReference type="GeneID" id="120281754"/>
<evidence type="ECO:0000313" key="4">
    <source>
        <dbReference type="RefSeq" id="XP_039144388.1"/>
    </source>
</evidence>
<feature type="region of interest" description="Disordered" evidence="2">
    <location>
        <begin position="530"/>
        <end position="559"/>
    </location>
</feature>
<feature type="coiled-coil region" evidence="1">
    <location>
        <begin position="955"/>
        <end position="986"/>
    </location>
</feature>
<gene>
    <name evidence="4" type="primary">LOC120281754</name>
</gene>
<reference evidence="4" key="1">
    <citation type="submission" date="2025-08" db="UniProtKB">
        <authorList>
            <consortium name="RefSeq"/>
        </authorList>
    </citation>
    <scope>IDENTIFICATION</scope>
</reference>
<feature type="region of interest" description="Disordered" evidence="2">
    <location>
        <begin position="1156"/>
        <end position="1222"/>
    </location>
</feature>
<feature type="region of interest" description="Disordered" evidence="2">
    <location>
        <begin position="1"/>
        <end position="20"/>
    </location>
</feature>
<keyword evidence="3" id="KW-1185">Reference proteome</keyword>
<sequence>MAASSKFDLSSPDGPMYLNGQRGSYGNISLERTGSFCEGSGNRLPSLLPSMSRSSSTLSQGDMSNMFQSLFSDLRTVVLDQRFLRTLEVKKGLSSILGLSPEDPVPPTINTKPLPPSSSEELKRMRANLSEGSIKARERAKAFTEALSKLEEYCPNLSKKRPRGDISSSDRSNALFPGANVPKVGPQTHMNVNSLELGPQKMEERAKATVANRRVRTSMMEGRMDARANGIARSSGLSDKDKEIYKLVNGGSTPSEEKVRALTSSVDGWEKPKLKKKRSVIKSDVSASAVITRPLDSDREPKRGTQQKLGNDARPRLSNTHGFRSGPVNGTIGPGKSDLASPQNSLGMRPSPRNDQDSSSLSNDRRDRALGLDKEGSTLKAVNKQNGREENLAGSPAPLTKLNASVRAPRSNPGSLARASPNTHRIPANTDDWDHSQTTNRVNGFNRAINRKCSSSQLASSPVAQLVGQRPQKISRVARRSNLSPLTSSHDEFTLPETVETASINTDGLGPARHLSSNSQIKLKADQTLPASLLENKDPGVAESKSRDKTKKCSEIEEKSVQSIQKVTTLILPSRKNKVAAEEDTGDGVRRQGRIGRGYATTTSIMHATFEKLDNTSTIKQMRSARAGSEKIESKPGRPPSKKLSERRGYTRPRHSVNNVCLDSAGESDDDHEELLAAANAAVNTMRACPNSFWKQIEPIFRFLSAEDITYLNQQMHLMDESCANTCADAGVQNLKDDLGYVSRPPTPAPGNRDADHVSNGTGLTSCESQKQITSHIKQDEPLLEQLARGTGTQSAISICQALLSAIIEEEEVEKFYYGSSKGEEYSYEDAYGVKHDVDTQLNPNGFHFPGNFQTTDGTQNGTKIHSWKCHDELLENNFGSNNGLLEGNTGATPRHGNSLDEFFPNHLMTSCTDFEYNQMSINDRILLELSEIGLHPEPVPDLTQSEEEDIADGINNLEEKLLEQVKKIKGLLLKLEKTVKEAREDQDRKLECTAMDMLVGLAYNKYMACWGPNATGNKSMNKNMKHATLAFVKRTLAKCQRFEKTGTSCFNEPACKDIFLSISSCSIVKEGMDMAVDGEASKKLTSSQHSENTISDLSPGLASQVGQRLDTHEKYSNSFRPVSQSSEQPNGREEPWLNKVKRRELLLDDVVGSAGAALRPPSGLGSSLLSGTKGKRSGRDRDGRGQNKDNASRVSTVKIGRPSLSNVKGERKNKTKPKQKLTQLSASVNGLLSRTADPSETGPKLKGTAAVKEDLSLPADSAGVQDLCNLQLPELDVGDFGGQGQDIGSWLNIDDDDALQDHDFMGLEIPMDDLSEVNMML</sequence>
<feature type="region of interest" description="Disordered" evidence="2">
    <location>
        <begin position="1082"/>
        <end position="1138"/>
    </location>
</feature>
<evidence type="ECO:0000256" key="2">
    <source>
        <dbReference type="SAM" id="MobiDB-lite"/>
    </source>
</evidence>
<protein>
    <submittedName>
        <fullName evidence="4">Uncharacterized protein LOC120281754</fullName>
    </submittedName>
</protein>
<evidence type="ECO:0000313" key="3">
    <source>
        <dbReference type="Proteomes" id="UP001515500"/>
    </source>
</evidence>